<evidence type="ECO:0000313" key="1">
    <source>
        <dbReference type="EMBL" id="GEP61579.1"/>
    </source>
</evidence>
<comment type="caution">
    <text evidence="1">The sequence shown here is derived from an EMBL/GenBank/DDBJ whole genome shotgun (WGS) entry which is preliminary data.</text>
</comment>
<protein>
    <submittedName>
        <fullName evidence="1">Uncharacterized protein</fullName>
    </submittedName>
</protein>
<name>A0A512NRL1_9HYPH</name>
<evidence type="ECO:0000313" key="2">
    <source>
        <dbReference type="Proteomes" id="UP000321058"/>
    </source>
</evidence>
<organism evidence="1 2">
    <name type="scientific">Reyranella soli</name>
    <dbReference type="NCBI Taxonomy" id="1230389"/>
    <lineage>
        <taxon>Bacteria</taxon>
        <taxon>Pseudomonadati</taxon>
        <taxon>Pseudomonadota</taxon>
        <taxon>Alphaproteobacteria</taxon>
        <taxon>Hyphomicrobiales</taxon>
        <taxon>Reyranellaceae</taxon>
        <taxon>Reyranella</taxon>
    </lineage>
</organism>
<dbReference type="RefSeq" id="WP_170303816.1">
    <property type="nucleotide sequence ID" value="NZ_BKAJ01000235.1"/>
</dbReference>
<dbReference type="Proteomes" id="UP000321058">
    <property type="component" value="Unassembled WGS sequence"/>
</dbReference>
<keyword evidence="2" id="KW-1185">Reference proteome</keyword>
<dbReference type="EMBL" id="BKAJ01000235">
    <property type="protein sequence ID" value="GEP61579.1"/>
    <property type="molecule type" value="Genomic_DNA"/>
</dbReference>
<proteinExistence type="predicted"/>
<reference evidence="1 2" key="1">
    <citation type="submission" date="2019-07" db="EMBL/GenBank/DDBJ databases">
        <title>Whole genome shotgun sequence of Reyranella soli NBRC 108950.</title>
        <authorList>
            <person name="Hosoyama A."/>
            <person name="Uohara A."/>
            <person name="Ohji S."/>
            <person name="Ichikawa N."/>
        </authorList>
    </citation>
    <scope>NUCLEOTIDE SEQUENCE [LARGE SCALE GENOMIC DNA]</scope>
    <source>
        <strain evidence="1 2">NBRC 108950</strain>
    </source>
</reference>
<accession>A0A512NRL1</accession>
<gene>
    <name evidence="1" type="ORF">RSO01_87450</name>
</gene>
<sequence length="58" mass="6306">MSISQIAPPAALVLALEMAAERKDALDVRRAPGCRTMALEELDKVKAVLKREALDRSS</sequence>
<dbReference type="AlphaFoldDB" id="A0A512NRL1"/>